<keyword evidence="3" id="KW-0408">Iron</keyword>
<organism evidence="5 6">
    <name type="scientific">Fusibacter ferrireducens</name>
    <dbReference type="NCBI Taxonomy" id="2785058"/>
    <lineage>
        <taxon>Bacteria</taxon>
        <taxon>Bacillati</taxon>
        <taxon>Bacillota</taxon>
        <taxon>Clostridia</taxon>
        <taxon>Eubacteriales</taxon>
        <taxon>Eubacteriales Family XII. Incertae Sedis</taxon>
        <taxon>Fusibacter</taxon>
    </lineage>
</organism>
<comment type="caution">
    <text evidence="5">The sequence shown here is derived from an EMBL/GenBank/DDBJ whole genome shotgun (WGS) entry which is preliminary data.</text>
</comment>
<evidence type="ECO:0000259" key="4">
    <source>
        <dbReference type="Pfam" id="PF01814"/>
    </source>
</evidence>
<evidence type="ECO:0000256" key="3">
    <source>
        <dbReference type="ARBA" id="ARBA00023004"/>
    </source>
</evidence>
<dbReference type="InterPro" id="IPR016131">
    <property type="entry name" value="Haemerythrin_Fe_BS"/>
</dbReference>
<accession>A0ABR9ZR81</accession>
<dbReference type="InterPro" id="IPR012827">
    <property type="entry name" value="Hemerythrin_metal-bd"/>
</dbReference>
<reference evidence="5 6" key="1">
    <citation type="submission" date="2020-11" db="EMBL/GenBank/DDBJ databases">
        <title>Fusibacter basophilias sp. nov.</title>
        <authorList>
            <person name="Qiu D."/>
        </authorList>
    </citation>
    <scope>NUCLEOTIDE SEQUENCE [LARGE SCALE GENOMIC DNA]</scope>
    <source>
        <strain evidence="5 6">Q10-2</strain>
    </source>
</reference>
<keyword evidence="6" id="KW-1185">Reference proteome</keyword>
<evidence type="ECO:0000256" key="1">
    <source>
        <dbReference type="ARBA" id="ARBA00010587"/>
    </source>
</evidence>
<protein>
    <submittedName>
        <fullName evidence="5">Hemerythrin family protein</fullName>
    </submittedName>
</protein>
<dbReference type="RefSeq" id="WP_194701190.1">
    <property type="nucleotide sequence ID" value="NZ_JADKNH010000004.1"/>
</dbReference>
<dbReference type="CDD" id="cd12107">
    <property type="entry name" value="Hemerythrin"/>
    <property type="match status" value="1"/>
</dbReference>
<sequence length="138" mass="16142">MLVWKKEFEFGIPAIDDQHKRLIEIGGSMFELVNDDTRDDYFDEIVAMLKELENYTVNHFRDEEALFDAVGYVGSMAHKFEHKIFVKKLETFMSDLDAVDSNQKETLLNLLNFIADWLVLHIVKTDREYVPLLLAAQK</sequence>
<dbReference type="PANTHER" id="PTHR37164:SF1">
    <property type="entry name" value="BACTERIOHEMERYTHRIN"/>
    <property type="match status" value="1"/>
</dbReference>
<dbReference type="InterPro" id="IPR012312">
    <property type="entry name" value="Hemerythrin-like"/>
</dbReference>
<gene>
    <name evidence="5" type="ORF">ISU02_07470</name>
</gene>
<dbReference type="InterPro" id="IPR035938">
    <property type="entry name" value="Hemerythrin-like_sf"/>
</dbReference>
<evidence type="ECO:0000313" key="5">
    <source>
        <dbReference type="EMBL" id="MBF4692953.1"/>
    </source>
</evidence>
<dbReference type="NCBIfam" id="TIGR02481">
    <property type="entry name" value="hemeryth_dom"/>
    <property type="match status" value="1"/>
</dbReference>
<comment type="similarity">
    <text evidence="1">Belongs to the hemerythrin family.</text>
</comment>
<dbReference type="PANTHER" id="PTHR37164">
    <property type="entry name" value="BACTERIOHEMERYTHRIN"/>
    <property type="match status" value="1"/>
</dbReference>
<dbReference type="Pfam" id="PF01814">
    <property type="entry name" value="Hemerythrin"/>
    <property type="match status" value="1"/>
</dbReference>
<proteinExistence type="inferred from homology"/>
<evidence type="ECO:0000313" key="6">
    <source>
        <dbReference type="Proteomes" id="UP000614200"/>
    </source>
</evidence>
<keyword evidence="2" id="KW-0479">Metal-binding</keyword>
<dbReference type="EMBL" id="JADKNH010000004">
    <property type="protein sequence ID" value="MBF4692953.1"/>
    <property type="molecule type" value="Genomic_DNA"/>
</dbReference>
<dbReference type="NCBIfam" id="NF033749">
    <property type="entry name" value="bact_hemeryth"/>
    <property type="match status" value="1"/>
</dbReference>
<name>A0ABR9ZR81_9FIRM</name>
<dbReference type="Proteomes" id="UP000614200">
    <property type="component" value="Unassembled WGS sequence"/>
</dbReference>
<evidence type="ECO:0000256" key="2">
    <source>
        <dbReference type="ARBA" id="ARBA00022723"/>
    </source>
</evidence>
<dbReference type="InterPro" id="IPR050669">
    <property type="entry name" value="Hemerythrin"/>
</dbReference>
<dbReference type="Gene3D" id="1.20.120.50">
    <property type="entry name" value="Hemerythrin-like"/>
    <property type="match status" value="1"/>
</dbReference>
<feature type="domain" description="Hemerythrin-like" evidence="4">
    <location>
        <begin position="12"/>
        <end position="133"/>
    </location>
</feature>
<dbReference type="PROSITE" id="PS00550">
    <property type="entry name" value="HEMERYTHRINS"/>
    <property type="match status" value="1"/>
</dbReference>
<dbReference type="SUPFAM" id="SSF47188">
    <property type="entry name" value="Hemerythrin-like"/>
    <property type="match status" value="1"/>
</dbReference>